<name>A0ABQ7UTK5_SOLTU</name>
<keyword evidence="3" id="KW-1185">Reference proteome</keyword>
<feature type="region of interest" description="Disordered" evidence="1">
    <location>
        <begin position="64"/>
        <end position="86"/>
    </location>
</feature>
<feature type="compositionally biased region" description="Basic residues" evidence="1">
    <location>
        <begin position="67"/>
        <end position="76"/>
    </location>
</feature>
<proteinExistence type="predicted"/>
<feature type="compositionally biased region" description="Basic and acidic residues" evidence="1">
    <location>
        <begin position="77"/>
        <end position="86"/>
    </location>
</feature>
<evidence type="ECO:0000256" key="1">
    <source>
        <dbReference type="SAM" id="MobiDB-lite"/>
    </source>
</evidence>
<protein>
    <submittedName>
        <fullName evidence="2">Uncharacterized protein</fullName>
    </submittedName>
</protein>
<gene>
    <name evidence="2" type="ORF">KY290_024746</name>
</gene>
<reference evidence="2 3" key="1">
    <citation type="journal article" date="2021" name="bioRxiv">
        <title>Chromosome-scale and haplotype-resolved genome assembly of a tetraploid potato cultivar.</title>
        <authorList>
            <person name="Sun H."/>
            <person name="Jiao W.-B."/>
            <person name="Krause K."/>
            <person name="Campoy J.A."/>
            <person name="Goel M."/>
            <person name="Folz-Donahue K."/>
            <person name="Kukat C."/>
            <person name="Huettel B."/>
            <person name="Schneeberger K."/>
        </authorList>
    </citation>
    <scope>NUCLEOTIDE SEQUENCE [LARGE SCALE GENOMIC DNA]</scope>
    <source>
        <strain evidence="2">SolTubOtavaFocal</strain>
        <tissue evidence="2">Leaves</tissue>
    </source>
</reference>
<accession>A0ABQ7UTK5</accession>
<dbReference type="Proteomes" id="UP000826656">
    <property type="component" value="Unassembled WGS sequence"/>
</dbReference>
<comment type="caution">
    <text evidence="2">The sequence shown here is derived from an EMBL/GenBank/DDBJ whole genome shotgun (WGS) entry which is preliminary data.</text>
</comment>
<organism evidence="2 3">
    <name type="scientific">Solanum tuberosum</name>
    <name type="common">Potato</name>
    <dbReference type="NCBI Taxonomy" id="4113"/>
    <lineage>
        <taxon>Eukaryota</taxon>
        <taxon>Viridiplantae</taxon>
        <taxon>Streptophyta</taxon>
        <taxon>Embryophyta</taxon>
        <taxon>Tracheophyta</taxon>
        <taxon>Spermatophyta</taxon>
        <taxon>Magnoliopsida</taxon>
        <taxon>eudicotyledons</taxon>
        <taxon>Gunneridae</taxon>
        <taxon>Pentapetalae</taxon>
        <taxon>asterids</taxon>
        <taxon>lamiids</taxon>
        <taxon>Solanales</taxon>
        <taxon>Solanaceae</taxon>
        <taxon>Solanoideae</taxon>
        <taxon>Solaneae</taxon>
        <taxon>Solanum</taxon>
    </lineage>
</organism>
<evidence type="ECO:0000313" key="2">
    <source>
        <dbReference type="EMBL" id="KAH0754476.1"/>
    </source>
</evidence>
<sequence length="233" mass="26554">MILPEAQESPIFYTSDQVLVQVTRSVQQTRDAVIFARSTTKARPVKRKSVPPSKPIEIDNDIVESKKSRKRKRNVSKTKDSGHIENGDSDLEIEIEKRRDRIKLFKKKSMIRGRVITSLGGNEMGELLILLKAQGWTALFLQGNRCRKMARKETREFYINVVGSVSSISSSVGDISFTLTAEVLEKILGVPNSRWCHYVKRSWPLLEGLSSALEISRRFANDPMLENYTRVEK</sequence>
<evidence type="ECO:0000313" key="3">
    <source>
        <dbReference type="Proteomes" id="UP000826656"/>
    </source>
</evidence>
<dbReference type="EMBL" id="JAIVGD010000018">
    <property type="protein sequence ID" value="KAH0754476.1"/>
    <property type="molecule type" value="Genomic_DNA"/>
</dbReference>